<keyword evidence="5" id="KW-1133">Transmembrane helix</keyword>
<dbReference type="PANTHER" id="PTHR24421">
    <property type="entry name" value="NITRATE/NITRITE SENSOR PROTEIN NARX-RELATED"/>
    <property type="match status" value="1"/>
</dbReference>
<dbReference type="SUPFAM" id="SSF55874">
    <property type="entry name" value="ATPase domain of HSP90 chaperone/DNA topoisomerase II/histidine kinase"/>
    <property type="match status" value="1"/>
</dbReference>
<keyword evidence="5" id="KW-0812">Transmembrane</keyword>
<dbReference type="AlphaFoldDB" id="A0AAW6T7W4"/>
<evidence type="ECO:0000313" key="7">
    <source>
        <dbReference type="EMBL" id="MDI2098816.1"/>
    </source>
</evidence>
<keyword evidence="1" id="KW-0808">Transferase</keyword>
<reference evidence="7 8" key="1">
    <citation type="submission" date="2023-04" db="EMBL/GenBank/DDBJ databases">
        <title>Klugiella caeni sp. nov. isolated from the sludge of biochemical tank.</title>
        <authorList>
            <person name="Geng K."/>
        </authorList>
    </citation>
    <scope>NUCLEOTIDE SEQUENCE [LARGE SCALE GENOMIC DNA]</scope>
    <source>
        <strain evidence="7 8">YN-L-19</strain>
    </source>
</reference>
<dbReference type="Gene3D" id="3.30.565.10">
    <property type="entry name" value="Histidine kinase-like ATPase, C-terminal domain"/>
    <property type="match status" value="1"/>
</dbReference>
<accession>A0AAW6T7W4</accession>
<feature type="transmembrane region" description="Helical" evidence="5">
    <location>
        <begin position="74"/>
        <end position="91"/>
    </location>
</feature>
<evidence type="ECO:0000256" key="1">
    <source>
        <dbReference type="ARBA" id="ARBA00022679"/>
    </source>
</evidence>
<keyword evidence="8" id="KW-1185">Reference proteome</keyword>
<comment type="caution">
    <text evidence="7">The sequence shown here is derived from an EMBL/GenBank/DDBJ whole genome shotgun (WGS) entry which is preliminary data.</text>
</comment>
<protein>
    <recommendedName>
        <fullName evidence="6">Histidine kinase/HSP90-like ATPase domain-containing protein</fullName>
    </recommendedName>
</protein>
<dbReference type="InterPro" id="IPR050482">
    <property type="entry name" value="Sensor_HK_TwoCompSys"/>
</dbReference>
<dbReference type="GO" id="GO:0016301">
    <property type="term" value="F:kinase activity"/>
    <property type="evidence" value="ECO:0007669"/>
    <property type="project" value="UniProtKB-KW"/>
</dbReference>
<keyword evidence="2" id="KW-0418">Kinase</keyword>
<gene>
    <name evidence="7" type="ORF">QF206_07535</name>
</gene>
<dbReference type="Pfam" id="PF02518">
    <property type="entry name" value="HATPase_c"/>
    <property type="match status" value="1"/>
</dbReference>
<evidence type="ECO:0000256" key="2">
    <source>
        <dbReference type="ARBA" id="ARBA00022777"/>
    </source>
</evidence>
<feature type="transmembrane region" description="Helical" evidence="5">
    <location>
        <begin position="154"/>
        <end position="175"/>
    </location>
</feature>
<dbReference type="EMBL" id="JASATX010000003">
    <property type="protein sequence ID" value="MDI2098816.1"/>
    <property type="molecule type" value="Genomic_DNA"/>
</dbReference>
<evidence type="ECO:0000259" key="6">
    <source>
        <dbReference type="Pfam" id="PF02518"/>
    </source>
</evidence>
<feature type="transmembrane region" description="Helical" evidence="5">
    <location>
        <begin position="97"/>
        <end position="116"/>
    </location>
</feature>
<organism evidence="7 8">
    <name type="scientific">Ruicaihuangia caeni</name>
    <dbReference type="NCBI Taxonomy" id="3042517"/>
    <lineage>
        <taxon>Bacteria</taxon>
        <taxon>Bacillati</taxon>
        <taxon>Actinomycetota</taxon>
        <taxon>Actinomycetes</taxon>
        <taxon>Micrococcales</taxon>
        <taxon>Microbacteriaceae</taxon>
        <taxon>Ruicaihuangia</taxon>
    </lineage>
</organism>
<dbReference type="InterPro" id="IPR036890">
    <property type="entry name" value="HATPase_C_sf"/>
</dbReference>
<dbReference type="GO" id="GO:0000160">
    <property type="term" value="P:phosphorelay signal transduction system"/>
    <property type="evidence" value="ECO:0007669"/>
    <property type="project" value="UniProtKB-KW"/>
</dbReference>
<proteinExistence type="predicted"/>
<evidence type="ECO:0000313" key="8">
    <source>
        <dbReference type="Proteomes" id="UP001321506"/>
    </source>
</evidence>
<feature type="domain" description="Histidine kinase/HSP90-like ATPase" evidence="6">
    <location>
        <begin position="299"/>
        <end position="389"/>
    </location>
</feature>
<dbReference type="CDD" id="cd16917">
    <property type="entry name" value="HATPase_UhpB-NarQ-NarX-like"/>
    <property type="match status" value="1"/>
</dbReference>
<dbReference type="Proteomes" id="UP001321506">
    <property type="component" value="Unassembled WGS sequence"/>
</dbReference>
<dbReference type="InterPro" id="IPR003594">
    <property type="entry name" value="HATPase_dom"/>
</dbReference>
<dbReference type="RefSeq" id="WP_281488611.1">
    <property type="nucleotide sequence ID" value="NZ_JASATX010000003.1"/>
</dbReference>
<evidence type="ECO:0000256" key="4">
    <source>
        <dbReference type="SAM" id="MobiDB-lite"/>
    </source>
</evidence>
<keyword evidence="3" id="KW-0902">Two-component regulatory system</keyword>
<feature type="transmembrane region" description="Helical" evidence="5">
    <location>
        <begin position="20"/>
        <end position="42"/>
    </location>
</feature>
<keyword evidence="5" id="KW-0472">Membrane</keyword>
<feature type="region of interest" description="Disordered" evidence="4">
    <location>
        <begin position="395"/>
        <end position="414"/>
    </location>
</feature>
<feature type="transmembrane region" description="Helical" evidence="5">
    <location>
        <begin position="128"/>
        <end position="148"/>
    </location>
</feature>
<feature type="transmembrane region" description="Helical" evidence="5">
    <location>
        <begin position="48"/>
        <end position="67"/>
    </location>
</feature>
<evidence type="ECO:0000256" key="5">
    <source>
        <dbReference type="SAM" id="Phobius"/>
    </source>
</evidence>
<name>A0AAW6T7W4_9MICO</name>
<dbReference type="PANTHER" id="PTHR24421:SF61">
    <property type="entry name" value="OXYGEN SENSOR HISTIDINE KINASE NREB"/>
    <property type="match status" value="1"/>
</dbReference>
<evidence type="ECO:0000256" key="3">
    <source>
        <dbReference type="ARBA" id="ARBA00023012"/>
    </source>
</evidence>
<sequence length="429" mass="44674">MSLGLPQHLAMRSLSEAIAFASHVAAAVSLTIAALAPMLMQLSSPDLIIWPAAAATVPAIALLGLLVRSRSTAATLLFLIVGGAASFWYAVTLSSQLPQLGGNAAIYVLFIAALTCNAGPAKTFGVGVMWSTAGFVIGVASVFLGTAFTGVDEGVHPVSVMLFLFLLPALARAAFGGGRAESLRRHLYGALKHDRVDSIRLEAEREAAALLHDTVLGHLAALARMPDGPLDARLRTAIERDLRRLVGGEWLLEATTAELSIAIDTPFQDAVTRSRLDGLDVALTGDVHAIARLDETRGSALARAVEQCLSNVRRHSGTNRAEVAVLEGEGELTVVIVDAGTGFDPDSIADDRLGVRESILGRMERAGGAARIWSTPGHGTSVLLSLPLDDEPFAASPSATARASANRSANASNRATVTATAATVCEDPA</sequence>